<reference evidence="3" key="1">
    <citation type="submission" date="2014-04" db="EMBL/GenBank/DDBJ databases">
        <title>Evolutionary Origins and Diversification of the Mycorrhizal Mutualists.</title>
        <authorList>
            <consortium name="DOE Joint Genome Institute"/>
            <consortium name="Mycorrhizal Genomics Consortium"/>
            <person name="Kohler A."/>
            <person name="Kuo A."/>
            <person name="Nagy L.G."/>
            <person name="Floudas D."/>
            <person name="Copeland A."/>
            <person name="Barry K.W."/>
            <person name="Cichocki N."/>
            <person name="Veneault-Fourrey C."/>
            <person name="LaButti K."/>
            <person name="Lindquist E.A."/>
            <person name="Lipzen A."/>
            <person name="Lundell T."/>
            <person name="Morin E."/>
            <person name="Murat C."/>
            <person name="Riley R."/>
            <person name="Ohm R."/>
            <person name="Sun H."/>
            <person name="Tunlid A."/>
            <person name="Henrissat B."/>
            <person name="Grigoriev I.V."/>
            <person name="Hibbett D.S."/>
            <person name="Martin F."/>
        </authorList>
    </citation>
    <scope>NUCLEOTIDE SEQUENCE [LARGE SCALE GENOMIC DNA]</scope>
    <source>
        <strain evidence="3">FD-334 SS-4</strain>
    </source>
</reference>
<accession>A0A0D2LBH8</accession>
<keyword evidence="1" id="KW-1133">Transmembrane helix</keyword>
<sequence>MIFELKTKQRIDRTMPKPITRMVLVLDPPVGMLSMSIFNVTLLLVDRKEIKTKVAVFVRTETQWDSSLICYI</sequence>
<feature type="transmembrane region" description="Helical" evidence="1">
    <location>
        <begin position="22"/>
        <end position="45"/>
    </location>
</feature>
<organism evidence="2 3">
    <name type="scientific">Hypholoma sublateritium (strain FD-334 SS-4)</name>
    <dbReference type="NCBI Taxonomy" id="945553"/>
    <lineage>
        <taxon>Eukaryota</taxon>
        <taxon>Fungi</taxon>
        <taxon>Dikarya</taxon>
        <taxon>Basidiomycota</taxon>
        <taxon>Agaricomycotina</taxon>
        <taxon>Agaricomycetes</taxon>
        <taxon>Agaricomycetidae</taxon>
        <taxon>Agaricales</taxon>
        <taxon>Agaricineae</taxon>
        <taxon>Strophariaceae</taxon>
        <taxon>Hypholoma</taxon>
    </lineage>
</organism>
<name>A0A0D2LBH8_HYPSF</name>
<protein>
    <submittedName>
        <fullName evidence="2">Uncharacterized protein</fullName>
    </submittedName>
</protein>
<evidence type="ECO:0000256" key="1">
    <source>
        <dbReference type="SAM" id="Phobius"/>
    </source>
</evidence>
<keyword evidence="1" id="KW-0812">Transmembrane</keyword>
<keyword evidence="3" id="KW-1185">Reference proteome</keyword>
<dbReference type="AlphaFoldDB" id="A0A0D2LBH8"/>
<dbReference type="EMBL" id="KN817536">
    <property type="protein sequence ID" value="KJA24597.1"/>
    <property type="molecule type" value="Genomic_DNA"/>
</dbReference>
<gene>
    <name evidence="2" type="ORF">HYPSUDRAFT_38654</name>
</gene>
<evidence type="ECO:0000313" key="2">
    <source>
        <dbReference type="EMBL" id="KJA24597.1"/>
    </source>
</evidence>
<proteinExistence type="predicted"/>
<dbReference type="Proteomes" id="UP000054270">
    <property type="component" value="Unassembled WGS sequence"/>
</dbReference>
<keyword evidence="1" id="KW-0472">Membrane</keyword>
<evidence type="ECO:0000313" key="3">
    <source>
        <dbReference type="Proteomes" id="UP000054270"/>
    </source>
</evidence>